<reference evidence="2" key="1">
    <citation type="journal article" date="2021" name="Proc. Natl. Acad. Sci. U.S.A.">
        <title>Three genomes in the algal genus Volvox reveal the fate of a haploid sex-determining region after a transition to homothallism.</title>
        <authorList>
            <person name="Yamamoto K."/>
            <person name="Hamaji T."/>
            <person name="Kawai-Toyooka H."/>
            <person name="Matsuzaki R."/>
            <person name="Takahashi F."/>
            <person name="Nishimura Y."/>
            <person name="Kawachi M."/>
            <person name="Noguchi H."/>
            <person name="Minakuchi Y."/>
            <person name="Umen J.G."/>
            <person name="Toyoda A."/>
            <person name="Nozaki H."/>
        </authorList>
    </citation>
    <scope>NUCLEOTIDE SEQUENCE</scope>
    <source>
        <strain evidence="2">NIES-3786</strain>
    </source>
</reference>
<protein>
    <submittedName>
        <fullName evidence="2">Uncharacterized protein</fullName>
    </submittedName>
</protein>
<feature type="region of interest" description="Disordered" evidence="1">
    <location>
        <begin position="291"/>
        <end position="447"/>
    </location>
</feature>
<proteinExistence type="predicted"/>
<dbReference type="OrthoDB" id="552163at2759"/>
<evidence type="ECO:0000256" key="1">
    <source>
        <dbReference type="SAM" id="MobiDB-lite"/>
    </source>
</evidence>
<feature type="compositionally biased region" description="Gly residues" evidence="1">
    <location>
        <begin position="312"/>
        <end position="333"/>
    </location>
</feature>
<evidence type="ECO:0000313" key="3">
    <source>
        <dbReference type="Proteomes" id="UP000747110"/>
    </source>
</evidence>
<feature type="compositionally biased region" description="Polar residues" evidence="1">
    <location>
        <begin position="41"/>
        <end position="60"/>
    </location>
</feature>
<dbReference type="EMBL" id="BNCP01000063">
    <property type="protein sequence ID" value="GIL91227.1"/>
    <property type="molecule type" value="Genomic_DNA"/>
</dbReference>
<feature type="compositionally biased region" description="Low complexity" evidence="1">
    <location>
        <begin position="338"/>
        <end position="364"/>
    </location>
</feature>
<comment type="caution">
    <text evidence="2">The sequence shown here is derived from an EMBL/GenBank/DDBJ whole genome shotgun (WGS) entry which is preliminary data.</text>
</comment>
<gene>
    <name evidence="2" type="ORF">Vretifemale_18914</name>
</gene>
<name>A0A8J4CWP8_9CHLO</name>
<feature type="region of interest" description="Disordered" evidence="1">
    <location>
        <begin position="195"/>
        <end position="219"/>
    </location>
</feature>
<feature type="non-terminal residue" evidence="2">
    <location>
        <position position="447"/>
    </location>
</feature>
<sequence length="447" mass="44397">MAQRCIPHKSEIQHEIPKIMHMESQAPEGPAQTYSERPCNGHSSTPNVSGTGPHFSSDNGGSSGDWARGKRRRTAADPPVDTGAAVEAGAALPAGFAGLPCVGSFGSALAAGPTAGWAEPVRQLYTILDYVAMQEAMAYGRLATVRVHWINRPPALAHLGVEVLTVPLECTVGYLKRLICKASGGVLWPRTIQPMRHGPNQDPPGPSLHEGAGCVSAPTQGTSLESAAATLRPSTAAERPFAFNTPQGVAAPSPDGATAAHGILALGIPAGYSGGAAFNQNRVARSSLLVQENGGPSGRGADADADGDGDGRGGGVDASGGNGSNGCGGGGRGTEVFASSSAAGSPARPSSAAGSGQPGQQTAGCRFGSSLTPDPECGGRQGGWDPAALAPSLPPPCQGLEHVAGEHHGDRDNAAGSGTHTVGGGAGDDEDGGGGDGRAQGAGACEG</sequence>
<evidence type="ECO:0000313" key="2">
    <source>
        <dbReference type="EMBL" id="GIL91227.1"/>
    </source>
</evidence>
<feature type="compositionally biased region" description="Gly residues" evidence="1">
    <location>
        <begin position="434"/>
        <end position="447"/>
    </location>
</feature>
<organism evidence="2 3">
    <name type="scientific">Volvox reticuliferus</name>
    <dbReference type="NCBI Taxonomy" id="1737510"/>
    <lineage>
        <taxon>Eukaryota</taxon>
        <taxon>Viridiplantae</taxon>
        <taxon>Chlorophyta</taxon>
        <taxon>core chlorophytes</taxon>
        <taxon>Chlorophyceae</taxon>
        <taxon>CS clade</taxon>
        <taxon>Chlamydomonadales</taxon>
        <taxon>Volvocaceae</taxon>
        <taxon>Volvox</taxon>
    </lineage>
</organism>
<accession>A0A8J4CWP8</accession>
<feature type="region of interest" description="Disordered" evidence="1">
    <location>
        <begin position="25"/>
        <end position="81"/>
    </location>
</feature>
<dbReference type="AlphaFoldDB" id="A0A8J4CWP8"/>
<feature type="compositionally biased region" description="Basic and acidic residues" evidence="1">
    <location>
        <begin position="403"/>
        <end position="413"/>
    </location>
</feature>
<dbReference type="Proteomes" id="UP000747110">
    <property type="component" value="Unassembled WGS sequence"/>
</dbReference>
<keyword evidence="3" id="KW-1185">Reference proteome</keyword>